<gene>
    <name evidence="2" type="ORF">AAF712_003178</name>
</gene>
<feature type="region of interest" description="Disordered" evidence="1">
    <location>
        <begin position="153"/>
        <end position="188"/>
    </location>
</feature>
<sequence length="188" mass="20624">MKVQNAGQLRHVAHNYLNDRSPGCTIRITGRTLEGEYSSHREREVVDVLTAVQTTSRTQMCNTFVERIEVGGHKLVALVDDEVHESRTFIVNSVEVEIAIGVSMARKELTGHRSGDQETQGVLDTPELDQASDIKETQENVVNVVSFGQELLNGGTSEATGLGEEDQSSGGQVRHEDEFGGISKKDME</sequence>
<evidence type="ECO:0000313" key="2">
    <source>
        <dbReference type="EMBL" id="KAL0069908.1"/>
    </source>
</evidence>
<keyword evidence="3" id="KW-1185">Reference proteome</keyword>
<reference evidence="2 3" key="1">
    <citation type="submission" date="2024-05" db="EMBL/GenBank/DDBJ databases">
        <title>A draft genome resource for the thread blight pathogen Marasmius tenuissimus strain MS-2.</title>
        <authorList>
            <person name="Yulfo-Soto G.E."/>
            <person name="Baruah I.K."/>
            <person name="Amoako-Attah I."/>
            <person name="Bukari Y."/>
            <person name="Meinhardt L.W."/>
            <person name="Bailey B.A."/>
            <person name="Cohen S.P."/>
        </authorList>
    </citation>
    <scope>NUCLEOTIDE SEQUENCE [LARGE SCALE GENOMIC DNA]</scope>
    <source>
        <strain evidence="2 3">MS-2</strain>
    </source>
</reference>
<feature type="compositionally biased region" description="Basic and acidic residues" evidence="1">
    <location>
        <begin position="173"/>
        <end position="188"/>
    </location>
</feature>
<protein>
    <submittedName>
        <fullName evidence="2">Uncharacterized protein</fullName>
    </submittedName>
</protein>
<evidence type="ECO:0000256" key="1">
    <source>
        <dbReference type="SAM" id="MobiDB-lite"/>
    </source>
</evidence>
<evidence type="ECO:0000313" key="3">
    <source>
        <dbReference type="Proteomes" id="UP001437256"/>
    </source>
</evidence>
<name>A0ABR3A8I6_9AGAR</name>
<proteinExistence type="predicted"/>
<dbReference type="Proteomes" id="UP001437256">
    <property type="component" value="Unassembled WGS sequence"/>
</dbReference>
<accession>A0ABR3A8I6</accession>
<dbReference type="EMBL" id="JBBXMP010000010">
    <property type="protein sequence ID" value="KAL0069908.1"/>
    <property type="molecule type" value="Genomic_DNA"/>
</dbReference>
<comment type="caution">
    <text evidence="2">The sequence shown here is derived from an EMBL/GenBank/DDBJ whole genome shotgun (WGS) entry which is preliminary data.</text>
</comment>
<organism evidence="2 3">
    <name type="scientific">Marasmius tenuissimus</name>
    <dbReference type="NCBI Taxonomy" id="585030"/>
    <lineage>
        <taxon>Eukaryota</taxon>
        <taxon>Fungi</taxon>
        <taxon>Dikarya</taxon>
        <taxon>Basidiomycota</taxon>
        <taxon>Agaricomycotina</taxon>
        <taxon>Agaricomycetes</taxon>
        <taxon>Agaricomycetidae</taxon>
        <taxon>Agaricales</taxon>
        <taxon>Marasmiineae</taxon>
        <taxon>Marasmiaceae</taxon>
        <taxon>Marasmius</taxon>
    </lineage>
</organism>